<protein>
    <submittedName>
        <fullName evidence="1">Uncharacterized protein</fullName>
    </submittedName>
</protein>
<accession>A0A067BVT9</accession>
<dbReference type="RefSeq" id="XP_012206921.1">
    <property type="nucleotide sequence ID" value="XM_012351531.1"/>
</dbReference>
<dbReference type="KEGG" id="spar:SPRG_11350"/>
<evidence type="ECO:0000313" key="1">
    <source>
        <dbReference type="EMBL" id="KDO22398.1"/>
    </source>
</evidence>
<dbReference type="Proteomes" id="UP000030745">
    <property type="component" value="Unassembled WGS sequence"/>
</dbReference>
<sequence length="104" mass="12051">MVSAPTYHKWFQRAMMRAGLLFAATENDEALDALRLYWLVSVIYLTLASNYRVRVWICDDCFDIYTLLWCNPGSLARWTNDETNVFATRAATHIQHILQTCAES</sequence>
<gene>
    <name evidence="1" type="ORF">SPRG_11350</name>
</gene>
<dbReference type="VEuPathDB" id="FungiDB:SPRG_11350"/>
<name>A0A067BVT9_SAPPC</name>
<dbReference type="GeneID" id="24133394"/>
<organism evidence="1 2">
    <name type="scientific">Saprolegnia parasitica (strain CBS 223.65)</name>
    <dbReference type="NCBI Taxonomy" id="695850"/>
    <lineage>
        <taxon>Eukaryota</taxon>
        <taxon>Sar</taxon>
        <taxon>Stramenopiles</taxon>
        <taxon>Oomycota</taxon>
        <taxon>Saprolegniomycetes</taxon>
        <taxon>Saprolegniales</taxon>
        <taxon>Saprolegniaceae</taxon>
        <taxon>Saprolegnia</taxon>
    </lineage>
</organism>
<keyword evidence="2" id="KW-1185">Reference proteome</keyword>
<evidence type="ECO:0000313" key="2">
    <source>
        <dbReference type="Proteomes" id="UP000030745"/>
    </source>
</evidence>
<proteinExistence type="predicted"/>
<reference evidence="1 2" key="1">
    <citation type="journal article" date="2013" name="PLoS Genet.">
        <title>Distinctive expansion of potential virulence genes in the genome of the oomycete fish pathogen Saprolegnia parasitica.</title>
        <authorList>
            <person name="Jiang R.H."/>
            <person name="de Bruijn I."/>
            <person name="Haas B.J."/>
            <person name="Belmonte R."/>
            <person name="Lobach L."/>
            <person name="Christie J."/>
            <person name="van den Ackerveken G."/>
            <person name="Bottin A."/>
            <person name="Bulone V."/>
            <person name="Diaz-Moreno S.M."/>
            <person name="Dumas B."/>
            <person name="Fan L."/>
            <person name="Gaulin E."/>
            <person name="Govers F."/>
            <person name="Grenville-Briggs L.J."/>
            <person name="Horner N.R."/>
            <person name="Levin J.Z."/>
            <person name="Mammella M."/>
            <person name="Meijer H.J."/>
            <person name="Morris P."/>
            <person name="Nusbaum C."/>
            <person name="Oome S."/>
            <person name="Phillips A.J."/>
            <person name="van Rooyen D."/>
            <person name="Rzeszutek E."/>
            <person name="Saraiva M."/>
            <person name="Secombes C.J."/>
            <person name="Seidl M.F."/>
            <person name="Snel B."/>
            <person name="Stassen J.H."/>
            <person name="Sykes S."/>
            <person name="Tripathy S."/>
            <person name="van den Berg H."/>
            <person name="Vega-Arreguin J.C."/>
            <person name="Wawra S."/>
            <person name="Young S.K."/>
            <person name="Zeng Q."/>
            <person name="Dieguez-Uribeondo J."/>
            <person name="Russ C."/>
            <person name="Tyler B.M."/>
            <person name="van West P."/>
        </authorList>
    </citation>
    <scope>NUCLEOTIDE SEQUENCE [LARGE SCALE GENOMIC DNA]</scope>
    <source>
        <strain evidence="1 2">CBS 223.65</strain>
    </source>
</reference>
<dbReference type="EMBL" id="KK583269">
    <property type="protein sequence ID" value="KDO22398.1"/>
    <property type="molecule type" value="Genomic_DNA"/>
</dbReference>
<dbReference type="AlphaFoldDB" id="A0A067BVT9"/>